<keyword evidence="2" id="KW-0472">Membrane</keyword>
<evidence type="ECO:0000256" key="3">
    <source>
        <dbReference type="SAM" id="SignalP"/>
    </source>
</evidence>
<feature type="signal peptide" evidence="3">
    <location>
        <begin position="1"/>
        <end position="20"/>
    </location>
</feature>
<sequence>MKQHSWLLTLTAATVGLGAAKLADRSRVVKQRLRDGKIGRYHDNGRPLEGPQYRSNADDEDARQARWTADAAARQKNNAAATNNNKNPKTPSWMLPLGPQNNPQQQDETPEEFERKLSTQLSGCCSNYKSYQANYLCSLYGNDCEEERQNSHDSGDQDCEQDGLSFIGVSFSVNTASGNPYSYQLCDQFPMENIIDRDYEYVMSMDEDGWLVGGGYKTFDYSGKMPYIDSSHTELLRIGNMDPSKGGTSIDQVYAAVASISFSPLSMFPEYLKGGGGHHSGDNQQQDGVPSGDVTLIVSVVENYEDDSSYSEYESFLNDLFNAMDYVGGGPCMDDHDTDPHVSMSRGVKYWSSYHAEQYMYAANLEVAVWQSMYPYGVPIGSNGYAAFPPGRGGTRQYVGYGNLYFFFDRANITKSFAPYRALTSSEEYYSTLITKTDVSKYYSKTSSISFDYSGSGDQQEFEWNPYSWNQLKAMHDMTDGWELPPNCLQEGETFFGIPLSRKSDSKLQSSRSFQNQFDFEYLVDRNGTYVKDFGTNHGWLIGEELDNAVGSIVDKDTAHIPIFYTGTTNPEMGGMSLSNMIKIARKIDFGTLYIKPAFVFIDGDGHAKLQFEMDPNSALAYLYDNLCKELGISWNYDEPYNEYNLYTSCAMHAAGDRAAYGCGPEGTNTGGFCPQMTLAYAPKFISGESAAYYLARSNNYVDYWRSLYPSGVAVGTDSFCKDGGCLGLFLNRLDLYEVFKPGLGGSWVEYNGASMAPTISPAPTWKGGCDDPHNSVLDKCIRERFQPPPSAIMWAALGWVGQLSIMLVIFMAVTLSVSIFLARARKKRRRGESYLGFFFRDLTRKRRRRRKGASGLDDGLLKEGESRRSKSSGRRSTRSSSRSKKRSKSTTGSRSRSNSRSIRSVSVQPDSQSSRRSSRGTSRDRRSSRSRDASGEPTGRSGVFDMTLSSPQPNEPHDKRQQLV</sequence>
<feature type="chain" id="PRO_5031127228" evidence="3">
    <location>
        <begin position="21"/>
        <end position="965"/>
    </location>
</feature>
<feature type="compositionally biased region" description="Basic and acidic residues" evidence="1">
    <location>
        <begin position="922"/>
        <end position="935"/>
    </location>
</feature>
<keyword evidence="3" id="KW-0732">Signal</keyword>
<keyword evidence="2" id="KW-1133">Transmembrane helix</keyword>
<evidence type="ECO:0000313" key="4">
    <source>
        <dbReference type="EMBL" id="CAE0417742.1"/>
    </source>
</evidence>
<feature type="transmembrane region" description="Helical" evidence="2">
    <location>
        <begin position="792"/>
        <end position="822"/>
    </location>
</feature>
<feature type="compositionally biased region" description="Low complexity" evidence="1">
    <location>
        <begin position="890"/>
        <end position="916"/>
    </location>
</feature>
<feature type="region of interest" description="Disordered" evidence="1">
    <location>
        <begin position="38"/>
        <end position="62"/>
    </location>
</feature>
<dbReference type="EMBL" id="HBIM01019236">
    <property type="protein sequence ID" value="CAE0417742.1"/>
    <property type="molecule type" value="Transcribed_RNA"/>
</dbReference>
<organism evidence="4">
    <name type="scientific">Amphora coffeiformis</name>
    <dbReference type="NCBI Taxonomy" id="265554"/>
    <lineage>
        <taxon>Eukaryota</taxon>
        <taxon>Sar</taxon>
        <taxon>Stramenopiles</taxon>
        <taxon>Ochrophyta</taxon>
        <taxon>Bacillariophyta</taxon>
        <taxon>Bacillariophyceae</taxon>
        <taxon>Bacillariophycidae</taxon>
        <taxon>Thalassiophysales</taxon>
        <taxon>Catenulaceae</taxon>
        <taxon>Amphora</taxon>
    </lineage>
</organism>
<feature type="compositionally biased region" description="Basic and acidic residues" evidence="1">
    <location>
        <begin position="956"/>
        <end position="965"/>
    </location>
</feature>
<gene>
    <name evidence="4" type="ORF">ACOF00016_LOCUS14639</name>
</gene>
<feature type="compositionally biased region" description="Basic and acidic residues" evidence="1">
    <location>
        <begin position="860"/>
        <end position="869"/>
    </location>
</feature>
<keyword evidence="2" id="KW-0812">Transmembrane</keyword>
<name>A0A7S3LD50_9STRA</name>
<evidence type="ECO:0000256" key="2">
    <source>
        <dbReference type="SAM" id="Phobius"/>
    </source>
</evidence>
<reference evidence="4" key="1">
    <citation type="submission" date="2021-01" db="EMBL/GenBank/DDBJ databases">
        <authorList>
            <person name="Corre E."/>
            <person name="Pelletier E."/>
            <person name="Niang G."/>
            <person name="Scheremetjew M."/>
            <person name="Finn R."/>
            <person name="Kale V."/>
            <person name="Holt S."/>
            <person name="Cochrane G."/>
            <person name="Meng A."/>
            <person name="Brown T."/>
            <person name="Cohen L."/>
        </authorList>
    </citation>
    <scope>NUCLEOTIDE SEQUENCE</scope>
    <source>
        <strain evidence="4">CCMP127</strain>
    </source>
</reference>
<dbReference type="AlphaFoldDB" id="A0A7S3LD50"/>
<feature type="region of interest" description="Disordered" evidence="1">
    <location>
        <begin position="849"/>
        <end position="965"/>
    </location>
</feature>
<feature type="compositionally biased region" description="Low complexity" evidence="1">
    <location>
        <begin position="75"/>
        <end position="90"/>
    </location>
</feature>
<proteinExistence type="predicted"/>
<feature type="region of interest" description="Disordered" evidence="1">
    <location>
        <begin position="75"/>
        <end position="113"/>
    </location>
</feature>
<feature type="compositionally biased region" description="Basic residues" evidence="1">
    <location>
        <begin position="870"/>
        <end position="889"/>
    </location>
</feature>
<protein>
    <submittedName>
        <fullName evidence="4">Uncharacterized protein</fullName>
    </submittedName>
</protein>
<accession>A0A7S3LD50</accession>
<evidence type="ECO:0000256" key="1">
    <source>
        <dbReference type="SAM" id="MobiDB-lite"/>
    </source>
</evidence>